<dbReference type="Proteomes" id="UP000027471">
    <property type="component" value="Unassembled WGS sequence"/>
</dbReference>
<reference evidence="1 2" key="1">
    <citation type="journal article" date="2015" name="Antonie Van Leeuwenhoek">
        <title>Thioclava indica sp. nov., isolated from surface seawater of the Indian Ocean.</title>
        <authorList>
            <person name="Liu Y."/>
            <person name="Lai Q."/>
            <person name="Du J."/>
            <person name="Xu H."/>
            <person name="Jiang L."/>
            <person name="Shao Z."/>
        </authorList>
    </citation>
    <scope>NUCLEOTIDE SEQUENCE [LARGE SCALE GENOMIC DNA]</scope>
    <source>
        <strain evidence="1 2">DT23-4</strain>
    </source>
</reference>
<comment type="caution">
    <text evidence="1">The sequence shown here is derived from an EMBL/GenBank/DDBJ whole genome shotgun (WGS) entry which is preliminary data.</text>
</comment>
<name>A0A074JWH7_9RHOB</name>
<gene>
    <name evidence="1" type="ORF">DT23_14070</name>
</gene>
<evidence type="ECO:0000313" key="1">
    <source>
        <dbReference type="EMBL" id="KEO60235.1"/>
    </source>
</evidence>
<proteinExistence type="predicted"/>
<accession>A0A074JWH7</accession>
<organism evidence="1 2">
    <name type="scientific">Thioclava indica</name>
    <dbReference type="NCBI Taxonomy" id="1353528"/>
    <lineage>
        <taxon>Bacteria</taxon>
        <taxon>Pseudomonadati</taxon>
        <taxon>Pseudomonadota</taxon>
        <taxon>Alphaproteobacteria</taxon>
        <taxon>Rhodobacterales</taxon>
        <taxon>Paracoccaceae</taxon>
        <taxon>Thioclava</taxon>
    </lineage>
</organism>
<dbReference type="EMBL" id="AUNB01000021">
    <property type="protein sequence ID" value="KEO60235.1"/>
    <property type="molecule type" value="Genomic_DNA"/>
</dbReference>
<keyword evidence="2" id="KW-1185">Reference proteome</keyword>
<sequence>MNTGALRVDAGKAWNTYLNGKSGPPAKEKELAPLGKLFERAVYGVQDRKHPDKIGFSRDREFPLLQVNDAQTWHVMNLIELRNQFEHFGPTGWIIELSGIPEKIEACVNIIEQIEHDGWAFRHLETSDRARLVACLKKLRDSIA</sequence>
<evidence type="ECO:0000313" key="2">
    <source>
        <dbReference type="Proteomes" id="UP000027471"/>
    </source>
</evidence>
<protein>
    <submittedName>
        <fullName evidence="1">Uncharacterized protein</fullName>
    </submittedName>
</protein>
<dbReference type="STRING" id="1353528.DT23_14070"/>
<dbReference type="AlphaFoldDB" id="A0A074JWH7"/>
<dbReference type="eggNOG" id="ENOG5032VB0">
    <property type="taxonomic scope" value="Bacteria"/>
</dbReference>